<dbReference type="Proteomes" id="UP001549031">
    <property type="component" value="Unassembled WGS sequence"/>
</dbReference>
<keyword evidence="1" id="KW-1133">Transmembrane helix</keyword>
<feature type="transmembrane region" description="Helical" evidence="1">
    <location>
        <begin position="278"/>
        <end position="296"/>
    </location>
</feature>
<feature type="transmembrane region" description="Helical" evidence="1">
    <location>
        <begin position="124"/>
        <end position="157"/>
    </location>
</feature>
<feature type="transmembrane region" description="Helical" evidence="1">
    <location>
        <begin position="92"/>
        <end position="112"/>
    </location>
</feature>
<dbReference type="RefSeq" id="WP_247244003.1">
    <property type="nucleotide sequence ID" value="NZ_JALJRA010000007.1"/>
</dbReference>
<protein>
    <recommendedName>
        <fullName evidence="4">EpsG family protein</fullName>
    </recommendedName>
</protein>
<keyword evidence="1" id="KW-0472">Membrane</keyword>
<name>A0ABV2H5N5_9HYPH</name>
<feature type="transmembrane region" description="Helical" evidence="1">
    <location>
        <begin position="192"/>
        <end position="215"/>
    </location>
</feature>
<evidence type="ECO:0000313" key="3">
    <source>
        <dbReference type="Proteomes" id="UP001549031"/>
    </source>
</evidence>
<feature type="transmembrane region" description="Helical" evidence="1">
    <location>
        <begin position="31"/>
        <end position="50"/>
    </location>
</feature>
<dbReference type="InterPro" id="IPR049458">
    <property type="entry name" value="EpsG-like"/>
</dbReference>
<keyword evidence="3" id="KW-1185">Reference proteome</keyword>
<gene>
    <name evidence="2" type="ORF">ABID21_001984</name>
</gene>
<feature type="transmembrane region" description="Helical" evidence="1">
    <location>
        <begin position="55"/>
        <end position="72"/>
    </location>
</feature>
<keyword evidence="1" id="KW-0812">Transmembrane</keyword>
<comment type="caution">
    <text evidence="2">The sequence shown here is derived from an EMBL/GenBank/DDBJ whole genome shotgun (WGS) entry which is preliminary data.</text>
</comment>
<evidence type="ECO:0000313" key="2">
    <source>
        <dbReference type="EMBL" id="MET3585869.1"/>
    </source>
</evidence>
<proteinExistence type="predicted"/>
<reference evidence="2 3" key="1">
    <citation type="submission" date="2024-06" db="EMBL/GenBank/DDBJ databases">
        <title>Genomic Encyclopedia of Type Strains, Phase IV (KMG-IV): sequencing the most valuable type-strain genomes for metagenomic binning, comparative biology and taxonomic classification.</title>
        <authorList>
            <person name="Goeker M."/>
        </authorList>
    </citation>
    <scope>NUCLEOTIDE SEQUENCE [LARGE SCALE GENOMIC DNA]</scope>
    <source>
        <strain evidence="2 3">DSM 105042</strain>
    </source>
</reference>
<dbReference type="EMBL" id="JBEPLJ010000007">
    <property type="protein sequence ID" value="MET3585869.1"/>
    <property type="molecule type" value="Genomic_DNA"/>
</dbReference>
<organism evidence="2 3">
    <name type="scientific">Pseudorhizobium tarimense</name>
    <dbReference type="NCBI Taxonomy" id="1079109"/>
    <lineage>
        <taxon>Bacteria</taxon>
        <taxon>Pseudomonadati</taxon>
        <taxon>Pseudomonadota</taxon>
        <taxon>Alphaproteobacteria</taxon>
        <taxon>Hyphomicrobiales</taxon>
        <taxon>Rhizobiaceae</taxon>
        <taxon>Rhizobium/Agrobacterium group</taxon>
        <taxon>Pseudorhizobium</taxon>
    </lineage>
</organism>
<feature type="transmembrane region" description="Helical" evidence="1">
    <location>
        <begin position="247"/>
        <end position="266"/>
    </location>
</feature>
<feature type="transmembrane region" description="Helical" evidence="1">
    <location>
        <begin position="163"/>
        <end position="185"/>
    </location>
</feature>
<dbReference type="Pfam" id="PF14897">
    <property type="entry name" value="EpsG"/>
    <property type="match status" value="1"/>
</dbReference>
<evidence type="ECO:0000256" key="1">
    <source>
        <dbReference type="SAM" id="Phobius"/>
    </source>
</evidence>
<sequence length="465" mass="50333">MTPYGLVFVALALLALLPTQTADKKWAGDFAALILILFAGLRFETGYDWIHYEQFFYATPTVIQVILGGASVPDYSDPLYLLLNMAVKSVGGGVGVLFIVIAFVSIGIMHVAISRFCRNMALVWLVYFGVVFLTAQMTTLRQALSCSFLIAALVLMIESRKWLSIGSFVAAAGFHVTAIASWPLAALAKYRLSAMVAGIIVGAGMLLAAASVNIIPMLGGLAEYAPDFLAYRIAFYSSLAPAPITKGSAALIVLHLAILVSLYFLPSKVGRDDPYIKAAIWLTVAVLASHLFLWSFPNIWNRVMMLSLPWQIAAFWRAWEASEVRRNFKLAPAFGLAVFSSAALFYSLTKPQAAPFVPYQALPIVMITGSCGDGHERLMKAQAEYNQYLTPQTDIPAEIVSAETARINSVVDAAALDIEKKREGASVVVEAVRAAVITPTEIYDTKAAQQTEEQISADCLPPGAS</sequence>
<evidence type="ECO:0008006" key="4">
    <source>
        <dbReference type="Google" id="ProtNLM"/>
    </source>
</evidence>
<accession>A0ABV2H5N5</accession>